<dbReference type="InterPro" id="IPR023213">
    <property type="entry name" value="CAT-like_dom_sf"/>
</dbReference>
<dbReference type="SUPFAM" id="SSF52777">
    <property type="entry name" value="CoA-dependent acyltransferases"/>
    <property type="match status" value="1"/>
</dbReference>
<evidence type="ECO:0000313" key="3">
    <source>
        <dbReference type="Proteomes" id="UP000663832"/>
    </source>
</evidence>
<dbReference type="EMBL" id="CAJNOI010000013">
    <property type="protein sequence ID" value="CAF0798824.1"/>
    <property type="molecule type" value="Genomic_DNA"/>
</dbReference>
<protein>
    <submittedName>
        <fullName evidence="1">Uncharacterized protein</fullName>
    </submittedName>
</protein>
<proteinExistence type="predicted"/>
<dbReference type="Gene3D" id="3.30.559.30">
    <property type="entry name" value="Nonribosomal peptide synthetase, condensation domain"/>
    <property type="match status" value="1"/>
</dbReference>
<gene>
    <name evidence="1" type="ORF">BJG266_LOCUS5085</name>
    <name evidence="2" type="ORF">QVE165_LOCUS41091</name>
</gene>
<dbReference type="Proteomes" id="UP000663877">
    <property type="component" value="Unassembled WGS sequence"/>
</dbReference>
<dbReference type="OrthoDB" id="416786at2759"/>
<evidence type="ECO:0000313" key="1">
    <source>
        <dbReference type="EMBL" id="CAF0798824.1"/>
    </source>
</evidence>
<accession>A0A813SPI6</accession>
<keyword evidence="3" id="KW-1185">Reference proteome</keyword>
<evidence type="ECO:0000313" key="2">
    <source>
        <dbReference type="EMBL" id="CAF1463389.1"/>
    </source>
</evidence>
<dbReference type="AlphaFoldDB" id="A0A813SPI6"/>
<sequence length="141" mass="16357">MPFIKAFKQIDLANEQQPILSAPQYIDFALYEHALLADTNIDSRMNKARPYWSNLMNGYDWNRIQDLVPHENKTDQIRSDRAYSTAFSFHENIVDAKISFASSNNLTMFSLSLACHYVFLYKLINIDDDLCVGSVRANRRK</sequence>
<name>A0A813SPI6_9BILA</name>
<evidence type="ECO:0000313" key="4">
    <source>
        <dbReference type="Proteomes" id="UP000663877"/>
    </source>
</evidence>
<comment type="caution">
    <text evidence="1">The sequence shown here is derived from an EMBL/GenBank/DDBJ whole genome shotgun (WGS) entry which is preliminary data.</text>
</comment>
<dbReference type="Gene3D" id="3.30.559.10">
    <property type="entry name" value="Chloramphenicol acetyltransferase-like domain"/>
    <property type="match status" value="1"/>
</dbReference>
<organism evidence="1 4">
    <name type="scientific">Adineta steineri</name>
    <dbReference type="NCBI Taxonomy" id="433720"/>
    <lineage>
        <taxon>Eukaryota</taxon>
        <taxon>Metazoa</taxon>
        <taxon>Spiralia</taxon>
        <taxon>Gnathifera</taxon>
        <taxon>Rotifera</taxon>
        <taxon>Eurotatoria</taxon>
        <taxon>Bdelloidea</taxon>
        <taxon>Adinetida</taxon>
        <taxon>Adinetidae</taxon>
        <taxon>Adineta</taxon>
    </lineage>
</organism>
<dbReference type="Proteomes" id="UP000663832">
    <property type="component" value="Unassembled WGS sequence"/>
</dbReference>
<reference evidence="1" key="1">
    <citation type="submission" date="2021-02" db="EMBL/GenBank/DDBJ databases">
        <authorList>
            <person name="Nowell W R."/>
        </authorList>
    </citation>
    <scope>NUCLEOTIDE SEQUENCE</scope>
</reference>
<dbReference type="EMBL" id="CAJNOM010000484">
    <property type="protein sequence ID" value="CAF1463389.1"/>
    <property type="molecule type" value="Genomic_DNA"/>
</dbReference>